<feature type="non-terminal residue" evidence="2">
    <location>
        <position position="1"/>
    </location>
</feature>
<reference evidence="2" key="1">
    <citation type="submission" date="2020-02" db="EMBL/GenBank/DDBJ databases">
        <authorList>
            <person name="Meier V. D."/>
        </authorList>
    </citation>
    <scope>NUCLEOTIDE SEQUENCE</scope>
    <source>
        <strain evidence="2">AVDCRST_MAG05</strain>
    </source>
</reference>
<protein>
    <submittedName>
        <fullName evidence="2">Uncharacterized protein</fullName>
    </submittedName>
</protein>
<feature type="region of interest" description="Disordered" evidence="1">
    <location>
        <begin position="221"/>
        <end position="247"/>
    </location>
</feature>
<evidence type="ECO:0000313" key="2">
    <source>
        <dbReference type="EMBL" id="CAA9537608.1"/>
    </source>
</evidence>
<dbReference type="AlphaFoldDB" id="A0A6J4U0W1"/>
<feature type="non-terminal residue" evidence="2">
    <location>
        <position position="247"/>
    </location>
</feature>
<accession>A0A6J4U0W1</accession>
<feature type="region of interest" description="Disordered" evidence="1">
    <location>
        <begin position="79"/>
        <end position="100"/>
    </location>
</feature>
<feature type="compositionally biased region" description="Basic and acidic residues" evidence="1">
    <location>
        <begin position="131"/>
        <end position="142"/>
    </location>
</feature>
<feature type="compositionally biased region" description="Gly residues" evidence="1">
    <location>
        <begin position="79"/>
        <end position="95"/>
    </location>
</feature>
<feature type="region of interest" description="Disordered" evidence="1">
    <location>
        <begin position="124"/>
        <end position="144"/>
    </location>
</feature>
<name>A0A6J4U0W1_9ACTN</name>
<organism evidence="2">
    <name type="scientific">uncultured Rubrobacteraceae bacterium</name>
    <dbReference type="NCBI Taxonomy" id="349277"/>
    <lineage>
        <taxon>Bacteria</taxon>
        <taxon>Bacillati</taxon>
        <taxon>Actinomycetota</taxon>
        <taxon>Rubrobacteria</taxon>
        <taxon>Rubrobacterales</taxon>
        <taxon>Rubrobacteraceae</taxon>
        <taxon>environmental samples</taxon>
    </lineage>
</organism>
<gene>
    <name evidence="2" type="ORF">AVDCRST_MAG05-5046</name>
</gene>
<sequence>VWLGATRRALCGALGWDGHGAYGVRARAYQHAALALRVRAQGGRGAYDLFLDLHKHRGGEGLLAGGAASARRRHVRAFGGRGRGRGGGAEAGGPGVHPAGRRRRGGVLGAASCQGGAAAGGGDTVGAGRGGGDERGALDRHGARGAAHRAAALVPGVAQGGVQEHQRAVLSRDELCRAHRAVGAWPDRGRRYLALLAPHPSRHRWQGPRYLPAEALLRRGLPGLQPRHGHPDRRSGRRYGALGAGRL</sequence>
<evidence type="ECO:0000256" key="1">
    <source>
        <dbReference type="SAM" id="MobiDB-lite"/>
    </source>
</evidence>
<dbReference type="EMBL" id="CADCVM010000534">
    <property type="protein sequence ID" value="CAA9537608.1"/>
    <property type="molecule type" value="Genomic_DNA"/>
</dbReference>
<proteinExistence type="predicted"/>
<feature type="compositionally biased region" description="Basic residues" evidence="1">
    <location>
        <begin position="227"/>
        <end position="237"/>
    </location>
</feature>